<dbReference type="HOGENOM" id="CLU_2965058_0_0_1"/>
<name>A0A0D3GT04_9ORYZ</name>
<dbReference type="PaxDb" id="65489-OBART07G20630.1"/>
<dbReference type="Gramene" id="OBART07G20640.1">
    <property type="protein sequence ID" value="OBART07G20640.1"/>
    <property type="gene ID" value="OBART07G20640"/>
</dbReference>
<proteinExistence type="predicted"/>
<protein>
    <submittedName>
        <fullName evidence="1">Uncharacterized protein</fullName>
    </submittedName>
</protein>
<organism evidence="1">
    <name type="scientific">Oryza barthii</name>
    <dbReference type="NCBI Taxonomy" id="65489"/>
    <lineage>
        <taxon>Eukaryota</taxon>
        <taxon>Viridiplantae</taxon>
        <taxon>Streptophyta</taxon>
        <taxon>Embryophyta</taxon>
        <taxon>Tracheophyta</taxon>
        <taxon>Spermatophyta</taxon>
        <taxon>Magnoliopsida</taxon>
        <taxon>Liliopsida</taxon>
        <taxon>Poales</taxon>
        <taxon>Poaceae</taxon>
        <taxon>BOP clade</taxon>
        <taxon>Oryzoideae</taxon>
        <taxon>Oryzeae</taxon>
        <taxon>Oryzinae</taxon>
        <taxon>Oryza</taxon>
    </lineage>
</organism>
<dbReference type="Gramene" id="OBART07G20630.1">
    <property type="protein sequence ID" value="OBART07G20630.1"/>
    <property type="gene ID" value="OBART07G20630"/>
</dbReference>
<evidence type="ECO:0000313" key="2">
    <source>
        <dbReference type="Proteomes" id="UP000026960"/>
    </source>
</evidence>
<evidence type="ECO:0000313" key="1">
    <source>
        <dbReference type="EnsemblPlants" id="OBART07G20630.1"/>
    </source>
</evidence>
<dbReference type="AlphaFoldDB" id="A0A0D3GT04"/>
<keyword evidence="2" id="KW-1185">Reference proteome</keyword>
<reference evidence="1" key="1">
    <citation type="journal article" date="2009" name="Rice">
        <title>De Novo Next Generation Sequencing of Plant Genomes.</title>
        <authorList>
            <person name="Rounsley S."/>
            <person name="Marri P.R."/>
            <person name="Yu Y."/>
            <person name="He R."/>
            <person name="Sisneros N."/>
            <person name="Goicoechea J.L."/>
            <person name="Lee S.J."/>
            <person name="Angelova A."/>
            <person name="Kudrna D."/>
            <person name="Luo M."/>
            <person name="Affourtit J."/>
            <person name="Desany B."/>
            <person name="Knight J."/>
            <person name="Niazi F."/>
            <person name="Egholm M."/>
            <person name="Wing R.A."/>
        </authorList>
    </citation>
    <scope>NUCLEOTIDE SEQUENCE [LARGE SCALE GENOMIC DNA]</scope>
    <source>
        <strain evidence="1">IRGC 105608</strain>
    </source>
</reference>
<sequence>MDRARPFEAVSNPHQLFEERKMECRRSIGCENSPSSEMALVLATVKVKQEDDKKTFQVV</sequence>
<dbReference type="Proteomes" id="UP000026960">
    <property type="component" value="Chromosome 7"/>
</dbReference>
<accession>A0A0D3GT04</accession>
<dbReference type="EnsemblPlants" id="OBART07G20640.1">
    <property type="protein sequence ID" value="OBART07G20640.1"/>
    <property type="gene ID" value="OBART07G20640"/>
</dbReference>
<dbReference type="EnsemblPlants" id="OBART07G20630.1">
    <property type="protein sequence ID" value="OBART07G20630.1"/>
    <property type="gene ID" value="OBART07G20630"/>
</dbReference>
<reference evidence="1" key="2">
    <citation type="submission" date="2015-03" db="UniProtKB">
        <authorList>
            <consortium name="EnsemblPlants"/>
        </authorList>
    </citation>
    <scope>IDENTIFICATION</scope>
</reference>